<dbReference type="EMBL" id="AHKC01009150">
    <property type="protein sequence ID" value="EKF33555.1"/>
    <property type="molecule type" value="Genomic_DNA"/>
</dbReference>
<dbReference type="OrthoDB" id="410267at2759"/>
<feature type="domain" description="Nodulin-like" evidence="6">
    <location>
        <begin position="16"/>
        <end position="203"/>
    </location>
</feature>
<comment type="subcellular location">
    <subcellularLocation>
        <location evidence="1">Membrane</location>
        <topology evidence="1">Multi-pass membrane protein</topology>
    </subcellularLocation>
</comment>
<dbReference type="PANTHER" id="PTHR21576:SF158">
    <property type="entry name" value="RIBOSOMAL RNA-PROCESSING PROTEIN 12-LIKE CONSERVED DOMAIN-CONTAINING PROTEIN"/>
    <property type="match status" value="1"/>
</dbReference>
<evidence type="ECO:0000259" key="6">
    <source>
        <dbReference type="Pfam" id="PF06813"/>
    </source>
</evidence>
<name>K2N220_TRYCR</name>
<feature type="transmembrane region" description="Helical" evidence="5">
    <location>
        <begin position="12"/>
        <end position="41"/>
    </location>
</feature>
<keyword evidence="8" id="KW-1185">Reference proteome</keyword>
<dbReference type="SUPFAM" id="SSF103473">
    <property type="entry name" value="MFS general substrate transporter"/>
    <property type="match status" value="1"/>
</dbReference>
<gene>
    <name evidence="7" type="ORF">MOQ_002578</name>
</gene>
<feature type="transmembrane region" description="Helical" evidence="5">
    <location>
        <begin position="178"/>
        <end position="201"/>
    </location>
</feature>
<reference evidence="7 8" key="1">
    <citation type="journal article" date="2012" name="BMC Genomics">
        <title>Comparative genomic analysis of human infective Trypanosoma cruzi lineages with the bat-restricted subspecies T. cruzi marinkellei.</title>
        <authorList>
            <person name="Franzen O."/>
            <person name="Talavera-Lopez C."/>
            <person name="Ochaya S."/>
            <person name="Butler C.E."/>
            <person name="Messenger L.A."/>
            <person name="Lewis M.D."/>
            <person name="Llewellyn M.S."/>
            <person name="Marinkelle C.J."/>
            <person name="Tyler K.M."/>
            <person name="Miles M.A."/>
            <person name="Andersson B."/>
        </authorList>
    </citation>
    <scope>NUCLEOTIDE SEQUENCE [LARGE SCALE GENOMIC DNA]</scope>
    <source>
        <strain evidence="7 8">B7</strain>
    </source>
</reference>
<evidence type="ECO:0000256" key="5">
    <source>
        <dbReference type="SAM" id="Phobius"/>
    </source>
</evidence>
<keyword evidence="4 5" id="KW-0472">Membrane</keyword>
<evidence type="ECO:0000256" key="2">
    <source>
        <dbReference type="ARBA" id="ARBA00022692"/>
    </source>
</evidence>
<keyword evidence="3 5" id="KW-1133">Transmembrane helix</keyword>
<dbReference type="InterPro" id="IPR010658">
    <property type="entry name" value="Nodulin-like"/>
</dbReference>
<dbReference type="FunFam" id="1.20.1250.20:FF:001014">
    <property type="entry name" value="Nodulin-like, putative"/>
    <property type="match status" value="1"/>
</dbReference>
<protein>
    <recommendedName>
        <fullName evidence="6">Nodulin-like domain-containing protein</fullName>
    </recommendedName>
</protein>
<feature type="transmembrane region" description="Helical" evidence="5">
    <location>
        <begin position="230"/>
        <end position="255"/>
    </location>
</feature>
<dbReference type="Gene3D" id="1.20.1250.20">
    <property type="entry name" value="MFS general substrate transporter like domains"/>
    <property type="match status" value="1"/>
</dbReference>
<dbReference type="Pfam" id="PF06813">
    <property type="entry name" value="Nodulin-like"/>
    <property type="match status" value="1"/>
</dbReference>
<feature type="transmembrane region" description="Helical" evidence="5">
    <location>
        <begin position="151"/>
        <end position="172"/>
    </location>
</feature>
<evidence type="ECO:0000256" key="3">
    <source>
        <dbReference type="ARBA" id="ARBA00022989"/>
    </source>
</evidence>
<organism evidence="7 8">
    <name type="scientific">Trypanosoma cruzi marinkellei</name>
    <dbReference type="NCBI Taxonomy" id="85056"/>
    <lineage>
        <taxon>Eukaryota</taxon>
        <taxon>Discoba</taxon>
        <taxon>Euglenozoa</taxon>
        <taxon>Kinetoplastea</taxon>
        <taxon>Metakinetoplastina</taxon>
        <taxon>Trypanosomatida</taxon>
        <taxon>Trypanosomatidae</taxon>
        <taxon>Trypanosoma</taxon>
        <taxon>Schizotrypanum</taxon>
    </lineage>
</organism>
<evidence type="ECO:0000313" key="8">
    <source>
        <dbReference type="Proteomes" id="UP000007350"/>
    </source>
</evidence>
<comment type="caution">
    <text evidence="7">The sequence shown here is derived from an EMBL/GenBank/DDBJ whole genome shotgun (WGS) entry which is preliminary data.</text>
</comment>
<feature type="transmembrane region" description="Helical" evidence="5">
    <location>
        <begin position="53"/>
        <end position="74"/>
    </location>
</feature>
<dbReference type="PANTHER" id="PTHR21576">
    <property type="entry name" value="UNCHARACTERIZED NODULIN-LIKE PROTEIN"/>
    <property type="match status" value="1"/>
</dbReference>
<dbReference type="GO" id="GO:0016020">
    <property type="term" value="C:membrane"/>
    <property type="evidence" value="ECO:0007669"/>
    <property type="project" value="UniProtKB-SubCell"/>
</dbReference>
<dbReference type="AlphaFoldDB" id="K2N220"/>
<accession>K2N220</accession>
<proteinExistence type="predicted"/>
<feature type="non-terminal residue" evidence="7">
    <location>
        <position position="263"/>
    </location>
</feature>
<dbReference type="Proteomes" id="UP000007350">
    <property type="component" value="Unassembled WGS sequence"/>
</dbReference>
<sequence>MGLFFIEWTTERCWFIQFFVSILICLNNGACFCFGIFSPYMKQKPFLYSQSQINLVATVGVILSYFSLPTGFLYDHKGPKIVLFVGTVLSLLGYLGLFLMFLNVDSPLLGTNVFVMCLFYGVVQFSATFYETGSLLTNLEAFSCYQGRVIVIQKTFMGLGSSIIVQMYIAFFETHFAGIGPLFLFLLIYSLAVGVLGTIVVRLPSEKTQCLGLNVPDEEMIRSGGGESRLFRLPFNVGTGILFISIAFILLATLLENFYSFSD</sequence>
<evidence type="ECO:0000313" key="7">
    <source>
        <dbReference type="EMBL" id="EKF33555.1"/>
    </source>
</evidence>
<evidence type="ECO:0000256" key="1">
    <source>
        <dbReference type="ARBA" id="ARBA00004141"/>
    </source>
</evidence>
<keyword evidence="2 5" id="KW-0812">Transmembrane</keyword>
<dbReference type="InterPro" id="IPR036259">
    <property type="entry name" value="MFS_trans_sf"/>
</dbReference>
<feature type="transmembrane region" description="Helical" evidence="5">
    <location>
        <begin position="108"/>
        <end position="130"/>
    </location>
</feature>
<feature type="transmembrane region" description="Helical" evidence="5">
    <location>
        <begin position="81"/>
        <end position="102"/>
    </location>
</feature>
<evidence type="ECO:0000256" key="4">
    <source>
        <dbReference type="ARBA" id="ARBA00023136"/>
    </source>
</evidence>